<keyword evidence="3" id="KW-1185">Reference proteome</keyword>
<organism evidence="2 3">
    <name type="scientific">Lentinula edodes</name>
    <name type="common">Shiitake mushroom</name>
    <name type="synonym">Lentinus edodes</name>
    <dbReference type="NCBI Taxonomy" id="5353"/>
    <lineage>
        <taxon>Eukaryota</taxon>
        <taxon>Fungi</taxon>
        <taxon>Dikarya</taxon>
        <taxon>Basidiomycota</taxon>
        <taxon>Agaricomycotina</taxon>
        <taxon>Agaricomycetes</taxon>
        <taxon>Agaricomycetidae</taxon>
        <taxon>Agaricales</taxon>
        <taxon>Marasmiineae</taxon>
        <taxon>Omphalotaceae</taxon>
        <taxon>Lentinula</taxon>
    </lineage>
</organism>
<evidence type="ECO:0000313" key="3">
    <source>
        <dbReference type="Proteomes" id="UP000188533"/>
    </source>
</evidence>
<feature type="coiled-coil region" evidence="1">
    <location>
        <begin position="20"/>
        <end position="47"/>
    </location>
</feature>
<reference evidence="2 3" key="1">
    <citation type="submission" date="2016-08" db="EMBL/GenBank/DDBJ databases">
        <authorList>
            <consortium name="Lentinula edodes genome sequencing consortium"/>
            <person name="Sakamoto Y."/>
            <person name="Nakade K."/>
            <person name="Sato S."/>
            <person name="Yoshida Y."/>
            <person name="Miyazaki K."/>
            <person name="Natsume S."/>
            <person name="Konno N."/>
        </authorList>
    </citation>
    <scope>NUCLEOTIDE SEQUENCE [LARGE SCALE GENOMIC DNA]</scope>
    <source>
        <strain evidence="2 3">NBRC 111202</strain>
    </source>
</reference>
<feature type="coiled-coil region" evidence="1">
    <location>
        <begin position="118"/>
        <end position="152"/>
    </location>
</feature>
<keyword evidence="1" id="KW-0175">Coiled coil</keyword>
<evidence type="ECO:0000313" key="2">
    <source>
        <dbReference type="EMBL" id="GAW05523.1"/>
    </source>
</evidence>
<reference evidence="2 3" key="2">
    <citation type="submission" date="2017-02" db="EMBL/GenBank/DDBJ databases">
        <title>A genome survey and senescence transcriptome analysis in Lentinula edodes.</title>
        <authorList>
            <person name="Sakamoto Y."/>
            <person name="Nakade K."/>
            <person name="Sato S."/>
            <person name="Yoshida Y."/>
            <person name="Miyazaki K."/>
            <person name="Natsume S."/>
            <person name="Konno N."/>
        </authorList>
    </citation>
    <scope>NUCLEOTIDE SEQUENCE [LARGE SCALE GENOMIC DNA]</scope>
    <source>
        <strain evidence="2 3">NBRC 111202</strain>
    </source>
</reference>
<accession>A0A1Q3EE74</accession>
<dbReference type="EMBL" id="BDGU01000256">
    <property type="protein sequence ID" value="GAW05523.1"/>
    <property type="molecule type" value="Genomic_DNA"/>
</dbReference>
<evidence type="ECO:0000256" key="1">
    <source>
        <dbReference type="SAM" id="Coils"/>
    </source>
</evidence>
<comment type="caution">
    <text evidence="2">The sequence shown here is derived from an EMBL/GenBank/DDBJ whole genome shotgun (WGS) entry which is preliminary data.</text>
</comment>
<protein>
    <submittedName>
        <fullName evidence="2">Uncharacterized protein</fullName>
    </submittedName>
</protein>
<name>A0A1Q3EE74_LENED</name>
<dbReference type="Proteomes" id="UP000188533">
    <property type="component" value="Unassembled WGS sequence"/>
</dbReference>
<dbReference type="AlphaFoldDB" id="A0A1Q3EE74"/>
<sequence length="208" mass="23679">MPVSQRSRDVPHPFPRARATAALKAENDALRAEVADLRKLLEASRTETSTLTSLLRETTTSLDDRNKDLEASRRALQDVAADRLEYGRVLAQFRAIEAELPQAPLEEQKRSYEAHEELDAANARAILLRDRLEELEETVHRYRTRAHVAEELIRKYPEDEGLYEVDLPSLSSLKDKLTASEVMLRRMATFAHRLHSADPANLLRATVE</sequence>
<gene>
    <name evidence="2" type="ORF">LENED_007386</name>
</gene>
<proteinExistence type="predicted"/>